<proteinExistence type="predicted"/>
<dbReference type="EMBL" id="VEWL01000021">
    <property type="protein sequence ID" value="TNV09835.1"/>
    <property type="molecule type" value="Genomic_DNA"/>
</dbReference>
<keyword evidence="2" id="KW-1185">Reference proteome</keyword>
<evidence type="ECO:0000313" key="2">
    <source>
        <dbReference type="Proteomes" id="UP000312784"/>
    </source>
</evidence>
<sequence length="59" mass="6799">MRACSKSRPVWLQMAIFSIPVLTYLEYAPLRYSKITIFAHTGRFLSQALRTGQAEIRPL</sequence>
<dbReference type="Proteomes" id="UP000312784">
    <property type="component" value="Unassembled WGS sequence"/>
</dbReference>
<accession>A0ABY2Y0A9</accession>
<reference evidence="1 2" key="1">
    <citation type="submission" date="2019-06" db="EMBL/GenBank/DDBJ databases">
        <title>Ochrobactrum cricket sp.nov., isolated from the insect Teleogryllus occipitalis living in deserted cropland.</title>
        <authorList>
            <person name="Hu M."/>
        </authorList>
    </citation>
    <scope>NUCLEOTIDE SEQUENCE [LARGE SCALE GENOMIC DNA]</scope>
    <source>
        <strain evidence="1 2">LCB8</strain>
    </source>
</reference>
<protein>
    <submittedName>
        <fullName evidence="1">Uncharacterized protein</fullName>
    </submittedName>
</protein>
<organism evidence="1 2">
    <name type="scientific">Ochrobactrum teleogrylli</name>
    <dbReference type="NCBI Taxonomy" id="2479765"/>
    <lineage>
        <taxon>Bacteria</taxon>
        <taxon>Pseudomonadati</taxon>
        <taxon>Pseudomonadota</taxon>
        <taxon>Alphaproteobacteria</taxon>
        <taxon>Hyphomicrobiales</taxon>
        <taxon>Brucellaceae</taxon>
        <taxon>Brucella/Ochrobactrum group</taxon>
        <taxon>Ochrobactrum</taxon>
    </lineage>
</organism>
<gene>
    <name evidence="1" type="ORF">FIC94_21125</name>
</gene>
<comment type="caution">
    <text evidence="1">The sequence shown here is derived from an EMBL/GenBank/DDBJ whole genome shotgun (WGS) entry which is preliminary data.</text>
</comment>
<name>A0ABY2Y0A9_9HYPH</name>
<evidence type="ECO:0000313" key="1">
    <source>
        <dbReference type="EMBL" id="TNV09835.1"/>
    </source>
</evidence>